<accession>A0AAJ0C0A2</accession>
<dbReference type="RefSeq" id="XP_060281519.1">
    <property type="nucleotide sequence ID" value="XM_060430630.1"/>
</dbReference>
<sequence>MPLPNNQIADCSDQAHIFISDRRINPDGTQDTRPFDTVVNDGLLPGFNILDAIHPLSQTILHEWVHVAGGLEDPSGRAGGRAVITDGPSNGVYGYGACLDASYDQFKFGWPSTTLFADQYVLLAKS</sequence>
<organism evidence="1 2">
    <name type="scientific">Phialemonium atrogriseum</name>
    <dbReference type="NCBI Taxonomy" id="1093897"/>
    <lineage>
        <taxon>Eukaryota</taxon>
        <taxon>Fungi</taxon>
        <taxon>Dikarya</taxon>
        <taxon>Ascomycota</taxon>
        <taxon>Pezizomycotina</taxon>
        <taxon>Sordariomycetes</taxon>
        <taxon>Sordariomycetidae</taxon>
        <taxon>Cephalothecales</taxon>
        <taxon>Cephalothecaceae</taxon>
        <taxon>Phialemonium</taxon>
    </lineage>
</organism>
<reference evidence="1" key="1">
    <citation type="submission" date="2023-06" db="EMBL/GenBank/DDBJ databases">
        <title>Genome-scale phylogeny and comparative genomics of the fungal order Sordariales.</title>
        <authorList>
            <consortium name="Lawrence Berkeley National Laboratory"/>
            <person name="Hensen N."/>
            <person name="Bonometti L."/>
            <person name="Westerberg I."/>
            <person name="Brannstrom I.O."/>
            <person name="Guillou S."/>
            <person name="Cros-Aarteil S."/>
            <person name="Calhoun S."/>
            <person name="Haridas S."/>
            <person name="Kuo A."/>
            <person name="Mondo S."/>
            <person name="Pangilinan J."/>
            <person name="Riley R."/>
            <person name="Labutti K."/>
            <person name="Andreopoulos B."/>
            <person name="Lipzen A."/>
            <person name="Chen C."/>
            <person name="Yanf M."/>
            <person name="Daum C."/>
            <person name="Ng V."/>
            <person name="Clum A."/>
            <person name="Steindorff A."/>
            <person name="Ohm R."/>
            <person name="Martin F."/>
            <person name="Silar P."/>
            <person name="Natvig D."/>
            <person name="Lalanne C."/>
            <person name="Gautier V."/>
            <person name="Ament-Velasquez S.L."/>
            <person name="Kruys A."/>
            <person name="Hutchinson M.I."/>
            <person name="Powell A.J."/>
            <person name="Barry K."/>
            <person name="Miller A.N."/>
            <person name="Grigoriev I.V."/>
            <person name="Debuchy R."/>
            <person name="Gladieux P."/>
            <person name="Thoren M.H."/>
            <person name="Johannesson H."/>
        </authorList>
    </citation>
    <scope>NUCLEOTIDE SEQUENCE</scope>
    <source>
        <strain evidence="1">8032-3</strain>
    </source>
</reference>
<comment type="caution">
    <text evidence="1">The sequence shown here is derived from an EMBL/GenBank/DDBJ whole genome shotgun (WGS) entry which is preliminary data.</text>
</comment>
<dbReference type="EMBL" id="MU839016">
    <property type="protein sequence ID" value="KAK1765306.1"/>
    <property type="molecule type" value="Genomic_DNA"/>
</dbReference>
<keyword evidence="2" id="KW-1185">Reference proteome</keyword>
<gene>
    <name evidence="1" type="ORF">QBC33DRAFT_571852</name>
</gene>
<dbReference type="AlphaFoldDB" id="A0AAJ0C0A2"/>
<proteinExistence type="predicted"/>
<evidence type="ECO:0000313" key="1">
    <source>
        <dbReference type="EMBL" id="KAK1765306.1"/>
    </source>
</evidence>
<evidence type="ECO:0000313" key="2">
    <source>
        <dbReference type="Proteomes" id="UP001244011"/>
    </source>
</evidence>
<name>A0AAJ0C0A2_9PEZI</name>
<protein>
    <submittedName>
        <fullName evidence="1">Uncharacterized protein</fullName>
    </submittedName>
</protein>
<dbReference type="GeneID" id="85313817"/>
<dbReference type="Proteomes" id="UP001244011">
    <property type="component" value="Unassembled WGS sequence"/>
</dbReference>